<protein>
    <submittedName>
        <fullName evidence="3">Heptosyltransferase</fullName>
    </submittedName>
</protein>
<dbReference type="PANTHER" id="PTHR30160">
    <property type="entry name" value="TETRAACYLDISACCHARIDE 4'-KINASE-RELATED"/>
    <property type="match status" value="1"/>
</dbReference>
<comment type="caution">
    <text evidence="3">The sequence shown here is derived from an EMBL/GenBank/DDBJ whole genome shotgun (WGS) entry which is preliminary data.</text>
</comment>
<name>A0ABX3KVR7_9PAST</name>
<dbReference type="CDD" id="cd03789">
    <property type="entry name" value="GT9_LPS_heptosyltransferase"/>
    <property type="match status" value="1"/>
</dbReference>
<reference evidence="3 4" key="1">
    <citation type="submission" date="2016-10" db="EMBL/GenBank/DDBJ databases">
        <title>Rodentibacter gen. nov. and new species.</title>
        <authorList>
            <person name="Christensen H."/>
        </authorList>
    </citation>
    <scope>NUCLEOTIDE SEQUENCE [LARGE SCALE GENOMIC DNA]</scope>
    <source>
        <strain evidence="3 4">1998236014</strain>
    </source>
</reference>
<dbReference type="InterPro" id="IPR002201">
    <property type="entry name" value="Glyco_trans_9"/>
</dbReference>
<evidence type="ECO:0000256" key="1">
    <source>
        <dbReference type="ARBA" id="ARBA00022676"/>
    </source>
</evidence>
<dbReference type="Gene3D" id="3.40.50.2000">
    <property type="entry name" value="Glycogen Phosphorylase B"/>
    <property type="match status" value="2"/>
</dbReference>
<dbReference type="Proteomes" id="UP000188820">
    <property type="component" value="Unassembled WGS sequence"/>
</dbReference>
<evidence type="ECO:0000313" key="4">
    <source>
        <dbReference type="Proteomes" id="UP000188820"/>
    </source>
</evidence>
<keyword evidence="4" id="KW-1185">Reference proteome</keyword>
<evidence type="ECO:0000313" key="3">
    <source>
        <dbReference type="EMBL" id="OOF67896.1"/>
    </source>
</evidence>
<dbReference type="RefSeq" id="WP_077464088.1">
    <property type="nucleotide sequence ID" value="NZ_MLAA01000037.1"/>
</dbReference>
<evidence type="ECO:0000256" key="2">
    <source>
        <dbReference type="ARBA" id="ARBA00022679"/>
    </source>
</evidence>
<keyword evidence="2" id="KW-0808">Transferase</keyword>
<gene>
    <name evidence="3" type="ORF">BKG89_08595</name>
</gene>
<dbReference type="EMBL" id="MLAA01000037">
    <property type="protein sequence ID" value="OOF67896.1"/>
    <property type="molecule type" value="Genomic_DNA"/>
</dbReference>
<sequence>MKLKRQFRKLRIILGKFFLDKKTPENLTALYPKKILFLRQDGKIGDYIVSSFVFREIKKYKPEIHIGVVCTKKDAYLFQQNPYIDHLYFVKKRSIFDYIRQGLHLQKEQYDVVIDPTISLKNRDLLLLRLIRARNYIGYKKPNYQIFNFNIDGNYHFSEIYRLALVKIGIICQDTSYDIPTIQESQIKVRKLLSSYNIKSYISLNFFGAGNARKFTDNNIISWLTYLRKKTNLPIILLTYPSVTEKLLWMIKDFDNIFLLKESTTIFDTIEIIRQSDLVISPDTSIVHIASGLNKPMIALYSHGEDNFVHWNPNSRNIVYLLRYKNNINELSPEQIKPEWLKI</sequence>
<accession>A0ABX3KVR7</accession>
<keyword evidence="1" id="KW-0328">Glycosyltransferase</keyword>
<proteinExistence type="predicted"/>
<dbReference type="Pfam" id="PF01075">
    <property type="entry name" value="Glyco_transf_9"/>
    <property type="match status" value="1"/>
</dbReference>
<dbReference type="PANTHER" id="PTHR30160:SF15">
    <property type="entry name" value="GLYCOSYLTRANSFERASE HI_0523-RELATED"/>
    <property type="match status" value="1"/>
</dbReference>
<dbReference type="InterPro" id="IPR051199">
    <property type="entry name" value="LPS_LOS_Heptosyltrfase"/>
</dbReference>
<organism evidence="3 4">
    <name type="scientific">Rodentibacter caecimuris</name>
    <dbReference type="NCBI Taxonomy" id="1796644"/>
    <lineage>
        <taxon>Bacteria</taxon>
        <taxon>Pseudomonadati</taxon>
        <taxon>Pseudomonadota</taxon>
        <taxon>Gammaproteobacteria</taxon>
        <taxon>Pasteurellales</taxon>
        <taxon>Pasteurellaceae</taxon>
        <taxon>Rodentibacter</taxon>
    </lineage>
</organism>
<dbReference type="SUPFAM" id="SSF53756">
    <property type="entry name" value="UDP-Glycosyltransferase/glycogen phosphorylase"/>
    <property type="match status" value="1"/>
</dbReference>